<feature type="domain" description="Phenol hydroxylase-like C-terminal dimerisation" evidence="6">
    <location>
        <begin position="408"/>
        <end position="494"/>
    </location>
</feature>
<reference evidence="7 8" key="1">
    <citation type="journal article" date="2019" name="New Phytol.">
        <title>Comparative genomics reveals unique wood-decay strategies and fruiting body development in the Schizophyllaceae.</title>
        <authorList>
            <person name="Almasi E."/>
            <person name="Sahu N."/>
            <person name="Krizsan K."/>
            <person name="Balint B."/>
            <person name="Kovacs G.M."/>
            <person name="Kiss B."/>
            <person name="Cseklye J."/>
            <person name="Drula E."/>
            <person name="Henrissat B."/>
            <person name="Nagy I."/>
            <person name="Chovatia M."/>
            <person name="Adam C."/>
            <person name="LaButti K."/>
            <person name="Lipzen A."/>
            <person name="Riley R."/>
            <person name="Grigoriev I.V."/>
            <person name="Nagy L.G."/>
        </authorList>
    </citation>
    <scope>NUCLEOTIDE SEQUENCE [LARGE SCALE GENOMIC DNA]</scope>
    <source>
        <strain evidence="7 8">NL-1724</strain>
    </source>
</reference>
<dbReference type="Gene3D" id="3.30.9.10">
    <property type="entry name" value="D-Amino Acid Oxidase, subunit A, domain 2"/>
    <property type="match status" value="1"/>
</dbReference>
<name>A0A550CB49_9AGAR</name>
<dbReference type="InterPro" id="IPR012941">
    <property type="entry name" value="Phe_hydrox_C_dim_dom"/>
</dbReference>
<organism evidence="7 8">
    <name type="scientific">Schizophyllum amplum</name>
    <dbReference type="NCBI Taxonomy" id="97359"/>
    <lineage>
        <taxon>Eukaryota</taxon>
        <taxon>Fungi</taxon>
        <taxon>Dikarya</taxon>
        <taxon>Basidiomycota</taxon>
        <taxon>Agaricomycotina</taxon>
        <taxon>Agaricomycetes</taxon>
        <taxon>Agaricomycetidae</taxon>
        <taxon>Agaricales</taxon>
        <taxon>Schizophyllaceae</taxon>
        <taxon>Schizophyllum</taxon>
    </lineage>
</organism>
<dbReference type="Gene3D" id="3.50.50.60">
    <property type="entry name" value="FAD/NAD(P)-binding domain"/>
    <property type="match status" value="1"/>
</dbReference>
<dbReference type="InterPro" id="IPR050641">
    <property type="entry name" value="RIFMO-like"/>
</dbReference>
<dbReference type="SUPFAM" id="SSF52833">
    <property type="entry name" value="Thioredoxin-like"/>
    <property type="match status" value="1"/>
</dbReference>
<evidence type="ECO:0000256" key="3">
    <source>
        <dbReference type="ARBA" id="ARBA00022827"/>
    </source>
</evidence>
<evidence type="ECO:0000313" key="8">
    <source>
        <dbReference type="Proteomes" id="UP000320762"/>
    </source>
</evidence>
<evidence type="ECO:0000256" key="1">
    <source>
        <dbReference type="ARBA" id="ARBA00007801"/>
    </source>
</evidence>
<dbReference type="InterPro" id="IPR002938">
    <property type="entry name" value="FAD-bd"/>
</dbReference>
<feature type="domain" description="FAD-binding" evidence="5">
    <location>
        <begin position="5"/>
        <end position="363"/>
    </location>
</feature>
<dbReference type="Pfam" id="PF07976">
    <property type="entry name" value="Phe_hydrox_dim"/>
    <property type="match status" value="2"/>
</dbReference>
<comment type="similarity">
    <text evidence="1">Belongs to the PheA/TfdB FAD monooxygenase family.</text>
</comment>
<dbReference type="OrthoDB" id="1716816at2759"/>
<dbReference type="InterPro" id="IPR036188">
    <property type="entry name" value="FAD/NAD-bd_sf"/>
</dbReference>
<dbReference type="InterPro" id="IPR038220">
    <property type="entry name" value="PHOX_C_sf"/>
</dbReference>
<dbReference type="Gene3D" id="3.40.30.20">
    <property type="match status" value="1"/>
</dbReference>
<dbReference type="SUPFAM" id="SSF54373">
    <property type="entry name" value="FAD-linked reductases, C-terminal domain"/>
    <property type="match status" value="1"/>
</dbReference>
<proteinExistence type="inferred from homology"/>
<dbReference type="GO" id="GO:0016709">
    <property type="term" value="F:oxidoreductase activity, acting on paired donors, with incorporation or reduction of molecular oxygen, NAD(P)H as one donor, and incorporation of one atom of oxygen"/>
    <property type="evidence" value="ECO:0007669"/>
    <property type="project" value="UniProtKB-ARBA"/>
</dbReference>
<keyword evidence="3" id="KW-0274">FAD</keyword>
<evidence type="ECO:0000313" key="7">
    <source>
        <dbReference type="EMBL" id="TRM62004.1"/>
    </source>
</evidence>
<dbReference type="PRINTS" id="PR00420">
    <property type="entry name" value="RNGMNOXGNASE"/>
</dbReference>
<sequence length="577" mass="63295">MSSNVDVVIVGGGPVGCLIAAQLARFGIKPYVLEQDDKTVMPCYGRACTLWPRSIELLDQVDMAEPLIQLGVATRNALHFHEGKRVPGGLMYASRMDKLGDTSFKFALHLRQRIIEQQFTQIMEDLGVDLHMQQQLIDVQLLGDAEAVHPVKTMVKDLKSGEIFTIQSKYIIGADGGKSTVRKLAGIGFPGESTTHRWIRMDALVETDMPNPRCLNSIDSASHGQILWCPIDGGMTRIGYVFSQALIDKYGGVEGITQEVVVREAKEALAPFRVDFLRVDWFTIYGIGQRIADTFLHEERVILAGDACHTHSSGSAQGLNTGIHDAVNLAWKLALVLKGAARPGLLETYNTERRHVVQQIIDNDRTISTLISGHYPPKFAGRAEPPREILKEWFSDMNMQSFTLGLGVSYPANLINKVSVGSSKATVDVGERAPDVFVSTLGTADPIRLHQILKNTGAFSILVFAGAPRVSRPYLAKLCDALNASDIWISRLSRRAVRWIILCADSGNAAHEVLGMAPMGGGRVYLDTTRAAHEVYGVDVERGALVVMRPDGWVGTIAGVDEIEALEVYFRGIFAFE</sequence>
<dbReference type="PANTHER" id="PTHR43004">
    <property type="entry name" value="TRK SYSTEM POTASSIUM UPTAKE PROTEIN"/>
    <property type="match status" value="1"/>
</dbReference>
<dbReference type="EMBL" id="VDMD01000014">
    <property type="protein sequence ID" value="TRM62004.1"/>
    <property type="molecule type" value="Genomic_DNA"/>
</dbReference>
<dbReference type="GO" id="GO:0071949">
    <property type="term" value="F:FAD binding"/>
    <property type="evidence" value="ECO:0007669"/>
    <property type="project" value="InterPro"/>
</dbReference>
<evidence type="ECO:0000259" key="6">
    <source>
        <dbReference type="Pfam" id="PF07976"/>
    </source>
</evidence>
<gene>
    <name evidence="7" type="ORF">BD626DRAFT_570227</name>
</gene>
<evidence type="ECO:0000256" key="2">
    <source>
        <dbReference type="ARBA" id="ARBA00022630"/>
    </source>
</evidence>
<dbReference type="InterPro" id="IPR036249">
    <property type="entry name" value="Thioredoxin-like_sf"/>
</dbReference>
<dbReference type="SUPFAM" id="SSF51905">
    <property type="entry name" value="FAD/NAD(P)-binding domain"/>
    <property type="match status" value="1"/>
</dbReference>
<dbReference type="Proteomes" id="UP000320762">
    <property type="component" value="Unassembled WGS sequence"/>
</dbReference>
<keyword evidence="8" id="KW-1185">Reference proteome</keyword>
<dbReference type="PANTHER" id="PTHR43004:SF5">
    <property type="entry name" value="FAD-BINDING DOMAIN-CONTAINING PROTEIN"/>
    <property type="match status" value="1"/>
</dbReference>
<keyword evidence="2" id="KW-0285">Flavoprotein</keyword>
<keyword evidence="4" id="KW-0560">Oxidoreductase</keyword>
<dbReference type="Pfam" id="PF01494">
    <property type="entry name" value="FAD_binding_3"/>
    <property type="match status" value="1"/>
</dbReference>
<evidence type="ECO:0000259" key="5">
    <source>
        <dbReference type="Pfam" id="PF01494"/>
    </source>
</evidence>
<accession>A0A550CB49</accession>
<feature type="domain" description="Phenol hydroxylase-like C-terminal dimerisation" evidence="6">
    <location>
        <begin position="524"/>
        <end position="574"/>
    </location>
</feature>
<dbReference type="AlphaFoldDB" id="A0A550CB49"/>
<comment type="caution">
    <text evidence="7">The sequence shown here is derived from an EMBL/GenBank/DDBJ whole genome shotgun (WGS) entry which is preliminary data.</text>
</comment>
<dbReference type="STRING" id="97359.A0A550CB49"/>
<evidence type="ECO:0000256" key="4">
    <source>
        <dbReference type="ARBA" id="ARBA00023002"/>
    </source>
</evidence>
<protein>
    <submittedName>
        <fullName evidence="7">FAD binding domain-containing protein</fullName>
    </submittedName>
</protein>